<dbReference type="AlphaFoldDB" id="A0AA40SSB5"/>
<organism evidence="1 2">
    <name type="scientific">Microbacterium invictum</name>
    <dbReference type="NCBI Taxonomy" id="515415"/>
    <lineage>
        <taxon>Bacteria</taxon>
        <taxon>Bacillati</taxon>
        <taxon>Actinomycetota</taxon>
        <taxon>Actinomycetes</taxon>
        <taxon>Micrococcales</taxon>
        <taxon>Microbacteriaceae</taxon>
        <taxon>Microbacterium</taxon>
    </lineage>
</organism>
<proteinExistence type="predicted"/>
<keyword evidence="1" id="KW-0808">Transferase</keyword>
<dbReference type="GO" id="GO:0008897">
    <property type="term" value="F:holo-[acyl-carrier-protein] synthase activity"/>
    <property type="evidence" value="ECO:0007669"/>
    <property type="project" value="InterPro"/>
</dbReference>
<name>A0AA40SSB5_9MICO</name>
<dbReference type="RefSeq" id="WP_183500841.1">
    <property type="nucleotide sequence ID" value="NZ_BAABCO010000003.1"/>
</dbReference>
<protein>
    <submittedName>
        <fullName evidence="1">4'-phosphopantetheinyl transferase</fullName>
        <ecNumber evidence="1">2.7.8.-</ecNumber>
    </submittedName>
</protein>
<dbReference type="EMBL" id="JACIFH010000001">
    <property type="protein sequence ID" value="MBB4141356.1"/>
    <property type="molecule type" value="Genomic_DNA"/>
</dbReference>
<dbReference type="Proteomes" id="UP000549113">
    <property type="component" value="Unassembled WGS sequence"/>
</dbReference>
<accession>A0AA40SSB5</accession>
<gene>
    <name evidence="1" type="ORF">BKA10_003150</name>
</gene>
<sequence length="185" mass="18614">MLVGWTDASPPERFAAGRRLLADLARELGGPESLTVISRCAVCGGDHGRPVDPSGRFALSVGYAAGLVAAAAVPATVAPEVGVDVERTAPASTRDSGELASLFAPRPAPDLRGWTAIEAVLKADGRGLLVPPDRVVFTGAPGVLLGDGRLATVPGAGGSFEVVPVPAPEGFVISVAIGTAWMPGS</sequence>
<reference evidence="1 2" key="1">
    <citation type="submission" date="2020-08" db="EMBL/GenBank/DDBJ databases">
        <title>Sequencing the genomes of 1000 actinobacteria strains.</title>
        <authorList>
            <person name="Klenk H.-P."/>
        </authorList>
    </citation>
    <scope>NUCLEOTIDE SEQUENCE [LARGE SCALE GENOMIC DNA]</scope>
    <source>
        <strain evidence="1 2">DSM 19600</strain>
    </source>
</reference>
<dbReference type="GO" id="GO:0000287">
    <property type="term" value="F:magnesium ion binding"/>
    <property type="evidence" value="ECO:0007669"/>
    <property type="project" value="InterPro"/>
</dbReference>
<comment type="caution">
    <text evidence="1">The sequence shown here is derived from an EMBL/GenBank/DDBJ whole genome shotgun (WGS) entry which is preliminary data.</text>
</comment>
<evidence type="ECO:0000313" key="2">
    <source>
        <dbReference type="Proteomes" id="UP000549113"/>
    </source>
</evidence>
<dbReference type="SUPFAM" id="SSF56214">
    <property type="entry name" value="4'-phosphopantetheinyl transferase"/>
    <property type="match status" value="1"/>
</dbReference>
<evidence type="ECO:0000313" key="1">
    <source>
        <dbReference type="EMBL" id="MBB4141356.1"/>
    </source>
</evidence>
<dbReference type="InterPro" id="IPR037143">
    <property type="entry name" value="4-PPantetheinyl_Trfase_dom_sf"/>
</dbReference>
<keyword evidence="2" id="KW-1185">Reference proteome</keyword>
<dbReference type="EC" id="2.7.8.-" evidence="1"/>